<dbReference type="EMBL" id="JADCUA010000006">
    <property type="protein sequence ID" value="KAH9839440.1"/>
    <property type="molecule type" value="Genomic_DNA"/>
</dbReference>
<evidence type="ECO:0000256" key="6">
    <source>
        <dbReference type="ARBA" id="ARBA00023136"/>
    </source>
</evidence>
<keyword evidence="5 7" id="KW-1133">Transmembrane helix</keyword>
<evidence type="ECO:0000256" key="3">
    <source>
        <dbReference type="ARBA" id="ARBA00022448"/>
    </source>
</evidence>
<dbReference type="Proteomes" id="UP000814176">
    <property type="component" value="Unassembled WGS sequence"/>
</dbReference>
<keyword evidence="6 7" id="KW-0472">Membrane</keyword>
<feature type="transmembrane region" description="Helical" evidence="7">
    <location>
        <begin position="354"/>
        <end position="373"/>
    </location>
</feature>
<dbReference type="SUPFAM" id="SSF103473">
    <property type="entry name" value="MFS general substrate transporter"/>
    <property type="match status" value="1"/>
</dbReference>
<evidence type="ECO:0000256" key="4">
    <source>
        <dbReference type="ARBA" id="ARBA00022692"/>
    </source>
</evidence>
<feature type="region of interest" description="Disordered" evidence="8">
    <location>
        <begin position="31"/>
        <end position="78"/>
    </location>
</feature>
<dbReference type="GeneID" id="72003939"/>
<dbReference type="PANTHER" id="PTHR11660:SF57">
    <property type="entry name" value="SOLUTE CARRIER FAMILY 40 MEMBER"/>
    <property type="match status" value="1"/>
</dbReference>
<evidence type="ECO:0000313" key="9">
    <source>
        <dbReference type="EMBL" id="KAH9839440.1"/>
    </source>
</evidence>
<evidence type="ECO:0000256" key="1">
    <source>
        <dbReference type="ARBA" id="ARBA00004141"/>
    </source>
</evidence>
<protein>
    <recommendedName>
        <fullName evidence="7">Solute carrier family 40 member</fullName>
    </recommendedName>
</protein>
<keyword evidence="4 7" id="KW-0812">Transmembrane</keyword>
<feature type="transmembrane region" description="Helical" evidence="7">
    <location>
        <begin position="427"/>
        <end position="447"/>
    </location>
</feature>
<evidence type="ECO:0000256" key="5">
    <source>
        <dbReference type="ARBA" id="ARBA00022989"/>
    </source>
</evidence>
<dbReference type="InterPro" id="IPR009716">
    <property type="entry name" value="Ferroportin-1"/>
</dbReference>
<organism evidence="9 10">
    <name type="scientific">Rhodofomes roseus</name>
    <dbReference type="NCBI Taxonomy" id="34475"/>
    <lineage>
        <taxon>Eukaryota</taxon>
        <taxon>Fungi</taxon>
        <taxon>Dikarya</taxon>
        <taxon>Basidiomycota</taxon>
        <taxon>Agaricomycotina</taxon>
        <taxon>Agaricomycetes</taxon>
        <taxon>Polyporales</taxon>
        <taxon>Rhodofomes</taxon>
    </lineage>
</organism>
<comment type="function">
    <text evidence="7">May be involved in iron transport and iron homeostasis.</text>
</comment>
<evidence type="ECO:0000256" key="8">
    <source>
        <dbReference type="SAM" id="MobiDB-lite"/>
    </source>
</evidence>
<reference evidence="9 10" key="1">
    <citation type="journal article" date="2021" name="Environ. Microbiol.">
        <title>Gene family expansions and transcriptome signatures uncover fungal adaptations to wood decay.</title>
        <authorList>
            <person name="Hage H."/>
            <person name="Miyauchi S."/>
            <person name="Viragh M."/>
            <person name="Drula E."/>
            <person name="Min B."/>
            <person name="Chaduli D."/>
            <person name="Navarro D."/>
            <person name="Favel A."/>
            <person name="Norest M."/>
            <person name="Lesage-Meessen L."/>
            <person name="Balint B."/>
            <person name="Merenyi Z."/>
            <person name="de Eugenio L."/>
            <person name="Morin E."/>
            <person name="Martinez A.T."/>
            <person name="Baldrian P."/>
            <person name="Stursova M."/>
            <person name="Martinez M.J."/>
            <person name="Novotny C."/>
            <person name="Magnuson J.K."/>
            <person name="Spatafora J.W."/>
            <person name="Maurice S."/>
            <person name="Pangilinan J."/>
            <person name="Andreopoulos W."/>
            <person name="LaButti K."/>
            <person name="Hundley H."/>
            <person name="Na H."/>
            <person name="Kuo A."/>
            <person name="Barry K."/>
            <person name="Lipzen A."/>
            <person name="Henrissat B."/>
            <person name="Riley R."/>
            <person name="Ahrendt S."/>
            <person name="Nagy L.G."/>
            <person name="Grigoriev I.V."/>
            <person name="Martin F."/>
            <person name="Rosso M.N."/>
        </authorList>
    </citation>
    <scope>NUCLEOTIDE SEQUENCE [LARGE SCALE GENOMIC DNA]</scope>
    <source>
        <strain evidence="9 10">CIRM-BRFM 1785</strain>
    </source>
</reference>
<comment type="subcellular location">
    <subcellularLocation>
        <location evidence="1 7">Membrane</location>
        <topology evidence="1 7">Multi-pass membrane protein</topology>
    </subcellularLocation>
</comment>
<proteinExistence type="inferred from homology"/>
<feature type="transmembrane region" description="Helical" evidence="7">
    <location>
        <begin position="393"/>
        <end position="415"/>
    </location>
</feature>
<evidence type="ECO:0000256" key="7">
    <source>
        <dbReference type="RuleBase" id="RU365065"/>
    </source>
</evidence>
<feature type="compositionally biased region" description="Polar residues" evidence="8">
    <location>
        <begin position="53"/>
        <end position="78"/>
    </location>
</feature>
<feature type="transmembrane region" description="Helical" evidence="7">
    <location>
        <begin position="211"/>
        <end position="233"/>
    </location>
</feature>
<comment type="caution">
    <text evidence="7">Lacks conserved residue(s) required for the propagation of feature annotation.</text>
</comment>
<dbReference type="RefSeq" id="XP_047781195.1">
    <property type="nucleotide sequence ID" value="XM_047923207.1"/>
</dbReference>
<gene>
    <name evidence="9" type="ORF">C8Q71DRAFT_749531</name>
</gene>
<feature type="transmembrane region" description="Helical" evidence="7">
    <location>
        <begin position="167"/>
        <end position="191"/>
    </location>
</feature>
<feature type="transmembrane region" description="Helical" evidence="7">
    <location>
        <begin position="134"/>
        <end position="155"/>
    </location>
</feature>
<evidence type="ECO:0000313" key="10">
    <source>
        <dbReference type="Proteomes" id="UP000814176"/>
    </source>
</evidence>
<accession>A0ABQ8KMZ3</accession>
<keyword evidence="10" id="KW-1185">Reference proteome</keyword>
<comment type="similarity">
    <text evidence="2 7">Belongs to the ferroportin (FP) (TC 2.A.100) family. SLC40A subfamily.</text>
</comment>
<sequence length="572" mass="62774">MTTSFPIKVPNSDSEPMELVSIMPVEELELHQRRSIESSHPSPAQAVDPAFESETTSPSTVKQQPETSNTASDAPSQPAVTELLAEVTPGTADNPLDRKALILLLVQHFSSSWGSRTAEFAVYLFLITLFPNSLLPASIFGFLTTGSAVVLSGWAGHQVDIRNNLQIVRFSIIAVKVSACGAYVGSLVLFYHLGTEEQLTRKWSTPLGAAMFALIVICGCIQNLSGVALSVAIERDWVSIIAQGSSEHLTLINTYMRRIDLLCKLLAPLFVSLLTSVTSNVIAAYCLCGVEAGCIIFELLWIDIVYRRFPSLQAAQAEKKAQVRHSRLASGVLGHLVNISRSYLRDSLSDWREFVQHPIFLSSVSISCLYFTVLSFDGTMISYLKSESYTDPFIAGMRGLNVVAGLLGTMAMPFLERKLGLVRAGNWSIWSEAICLLPVIISFYVGGGLPNAHGPAWKSALLFGGMMLSRIGLWAFDLCQLKELQLALASHPRRNAISALQYSLQNIADMLKYVLTMILSRPSQFRTAALTSFVSVVVGATTYLGYVRRERGHILHNHFGDKIPLLGRRRSD</sequence>
<dbReference type="Pfam" id="PF06963">
    <property type="entry name" value="FPN1"/>
    <property type="match status" value="1"/>
</dbReference>
<dbReference type="CDD" id="cd17480">
    <property type="entry name" value="MFS_SLC40A1_like"/>
    <property type="match status" value="1"/>
</dbReference>
<dbReference type="PANTHER" id="PTHR11660">
    <property type="entry name" value="SOLUTE CARRIER FAMILY 40 MEMBER"/>
    <property type="match status" value="1"/>
</dbReference>
<feature type="transmembrane region" description="Helical" evidence="7">
    <location>
        <begin position="525"/>
        <end position="546"/>
    </location>
</feature>
<evidence type="ECO:0000256" key="2">
    <source>
        <dbReference type="ARBA" id="ARBA00006279"/>
    </source>
</evidence>
<keyword evidence="7" id="KW-0406">Ion transport</keyword>
<keyword evidence="3 7" id="KW-0813">Transport</keyword>
<name>A0ABQ8KMZ3_9APHY</name>
<comment type="caution">
    <text evidence="9">The sequence shown here is derived from an EMBL/GenBank/DDBJ whole genome shotgun (WGS) entry which is preliminary data.</text>
</comment>
<dbReference type="InterPro" id="IPR036259">
    <property type="entry name" value="MFS_trans_sf"/>
</dbReference>